<dbReference type="Gene3D" id="3.40.50.1820">
    <property type="entry name" value="alpha/beta hydrolase"/>
    <property type="match status" value="1"/>
</dbReference>
<accession>W7IRF5</accession>
<dbReference type="EMBL" id="AYXG01000212">
    <property type="protein sequence ID" value="EWC59257.1"/>
    <property type="molecule type" value="Genomic_DNA"/>
</dbReference>
<reference evidence="2 3" key="1">
    <citation type="journal article" date="2014" name="Genome Announc.">
        <title>Draft Genome Sequence of the Antitrypanosomally Active Sponge-Associated Bacterium Actinokineospora sp. Strain EG49.</title>
        <authorList>
            <person name="Harjes J."/>
            <person name="Ryu T."/>
            <person name="Abdelmohsen U.R."/>
            <person name="Moitinho-Silva L."/>
            <person name="Horn H."/>
            <person name="Ravasi T."/>
            <person name="Hentschel U."/>
        </authorList>
    </citation>
    <scope>NUCLEOTIDE SEQUENCE [LARGE SCALE GENOMIC DNA]</scope>
    <source>
        <strain evidence="2 3">EG49</strain>
    </source>
</reference>
<dbReference type="STRING" id="909613.UO65_5473"/>
<keyword evidence="3" id="KW-1185">Reference proteome</keyword>
<name>W7IRF5_9PSEU</name>
<dbReference type="eggNOG" id="COG2267">
    <property type="taxonomic scope" value="Bacteria"/>
</dbReference>
<organism evidence="2 3">
    <name type="scientific">Actinokineospora spheciospongiae</name>
    <dbReference type="NCBI Taxonomy" id="909613"/>
    <lineage>
        <taxon>Bacteria</taxon>
        <taxon>Bacillati</taxon>
        <taxon>Actinomycetota</taxon>
        <taxon>Actinomycetes</taxon>
        <taxon>Pseudonocardiales</taxon>
        <taxon>Pseudonocardiaceae</taxon>
        <taxon>Actinokineospora</taxon>
    </lineage>
</organism>
<evidence type="ECO:0000313" key="2">
    <source>
        <dbReference type="EMBL" id="EWC59257.1"/>
    </source>
</evidence>
<comment type="caution">
    <text evidence="2">The sequence shown here is derived from an EMBL/GenBank/DDBJ whole genome shotgun (WGS) entry which is preliminary data.</text>
</comment>
<feature type="domain" description="AB hydrolase-1" evidence="1">
    <location>
        <begin position="22"/>
        <end position="265"/>
    </location>
</feature>
<dbReference type="GO" id="GO:0016787">
    <property type="term" value="F:hydrolase activity"/>
    <property type="evidence" value="ECO:0007669"/>
    <property type="project" value="UniProtKB-KW"/>
</dbReference>
<dbReference type="InterPro" id="IPR050471">
    <property type="entry name" value="AB_hydrolase"/>
</dbReference>
<gene>
    <name evidence="2" type="ORF">UO65_5473</name>
</gene>
<dbReference type="Pfam" id="PF12697">
    <property type="entry name" value="Abhydrolase_6"/>
    <property type="match status" value="1"/>
</dbReference>
<dbReference type="PANTHER" id="PTHR43433">
    <property type="entry name" value="HYDROLASE, ALPHA/BETA FOLD FAMILY PROTEIN"/>
    <property type="match status" value="1"/>
</dbReference>
<sequence>MLGDGAELALTRAGDPEAGVTVVLAHSFALDRRVWHRLVDALPEAAERPVSVLAYDHRGHGESSAATLTTALVERLADDLVELVDGLVPRGRLVLVGHGAGGQVLTSATARHRDLLADRLAGMAFLSTGVGWLAETSVAWPGSLGAVLRDLRAILGERIGSRLDKATTVGLRWVLLGENPDPDDVRLVADMVTAHWPDTAALFRPGLDRFGREAALEVAADVPVLAMVGDRDRLVPAAHAEALAGAARDGVAVVLPSVGHMLPLEAVAQLLPRLVGLAQAALRR</sequence>
<dbReference type="Proteomes" id="UP000019277">
    <property type="component" value="Unassembled WGS sequence"/>
</dbReference>
<dbReference type="AlphaFoldDB" id="W7IRF5"/>
<protein>
    <submittedName>
        <fullName evidence="2">Putative hydrolase</fullName>
    </submittedName>
</protein>
<dbReference type="InterPro" id="IPR000073">
    <property type="entry name" value="AB_hydrolase_1"/>
</dbReference>
<dbReference type="SUPFAM" id="SSF53474">
    <property type="entry name" value="alpha/beta-Hydrolases"/>
    <property type="match status" value="1"/>
</dbReference>
<evidence type="ECO:0000313" key="3">
    <source>
        <dbReference type="Proteomes" id="UP000019277"/>
    </source>
</evidence>
<keyword evidence="2" id="KW-0378">Hydrolase</keyword>
<dbReference type="InterPro" id="IPR029058">
    <property type="entry name" value="AB_hydrolase_fold"/>
</dbReference>
<dbReference type="PANTHER" id="PTHR43433:SF5">
    <property type="entry name" value="AB HYDROLASE-1 DOMAIN-CONTAINING PROTEIN"/>
    <property type="match status" value="1"/>
</dbReference>
<proteinExistence type="predicted"/>
<evidence type="ECO:0000259" key="1">
    <source>
        <dbReference type="Pfam" id="PF12697"/>
    </source>
</evidence>